<evidence type="ECO:0000313" key="1">
    <source>
        <dbReference type="EMBL" id="RCH56858.1"/>
    </source>
</evidence>
<protein>
    <submittedName>
        <fullName evidence="1">Uncharacterized protein</fullName>
    </submittedName>
</protein>
<gene>
    <name evidence="1" type="ORF">DJ568_03105</name>
</gene>
<dbReference type="Proteomes" id="UP000253209">
    <property type="component" value="Unassembled WGS sequence"/>
</dbReference>
<keyword evidence="2" id="KW-1185">Reference proteome</keyword>
<name>A0A367GUH5_9SPHI</name>
<proteinExistence type="predicted"/>
<accession>A0A367GUH5</accession>
<comment type="caution">
    <text evidence="1">The sequence shown here is derived from an EMBL/GenBank/DDBJ whole genome shotgun (WGS) entry which is preliminary data.</text>
</comment>
<sequence length="61" mass="6797">MDMETDQKVDNPESFGKLLPQVREKAMEIAATLSAQDIPKGSSVTAEAIRRAEEWFTELEG</sequence>
<dbReference type="EMBL" id="QGDC01000001">
    <property type="protein sequence ID" value="RCH56858.1"/>
    <property type="molecule type" value="Genomic_DNA"/>
</dbReference>
<dbReference type="AlphaFoldDB" id="A0A367GUH5"/>
<evidence type="ECO:0000313" key="2">
    <source>
        <dbReference type="Proteomes" id="UP000253209"/>
    </source>
</evidence>
<reference evidence="1 2" key="1">
    <citation type="submission" date="2018-05" db="EMBL/GenBank/DDBJ databases">
        <title>Mucilaginibacter hurinus sp. nov., isolated from briquette warehouse soil.</title>
        <authorList>
            <person name="Choi L."/>
        </authorList>
    </citation>
    <scope>NUCLEOTIDE SEQUENCE [LARGE SCALE GENOMIC DNA]</scope>
    <source>
        <strain evidence="1 2">ZR32</strain>
    </source>
</reference>
<organism evidence="1 2">
    <name type="scientific">Mucilaginibacter hurinus</name>
    <dbReference type="NCBI Taxonomy" id="2201324"/>
    <lineage>
        <taxon>Bacteria</taxon>
        <taxon>Pseudomonadati</taxon>
        <taxon>Bacteroidota</taxon>
        <taxon>Sphingobacteriia</taxon>
        <taxon>Sphingobacteriales</taxon>
        <taxon>Sphingobacteriaceae</taxon>
        <taxon>Mucilaginibacter</taxon>
    </lineage>
</organism>